<feature type="domain" description="Peptidase S54 rhomboid" evidence="9">
    <location>
        <begin position="55"/>
        <end position="196"/>
    </location>
</feature>
<feature type="transmembrane region" description="Helical" evidence="8">
    <location>
        <begin position="12"/>
        <end position="37"/>
    </location>
</feature>
<name>A0A3G9J777_9FIRM</name>
<dbReference type="SMART" id="SM01160">
    <property type="entry name" value="DUF1751"/>
    <property type="match status" value="1"/>
</dbReference>
<dbReference type="SUPFAM" id="SSF144091">
    <property type="entry name" value="Rhomboid-like"/>
    <property type="match status" value="1"/>
</dbReference>
<feature type="transmembrane region" description="Helical" evidence="8">
    <location>
        <begin position="96"/>
        <end position="115"/>
    </location>
</feature>
<feature type="transmembrane region" description="Helical" evidence="8">
    <location>
        <begin position="57"/>
        <end position="75"/>
    </location>
</feature>
<dbReference type="InterPro" id="IPR035952">
    <property type="entry name" value="Rhomboid-like_sf"/>
</dbReference>
<accession>A0A3G9J777</accession>
<keyword evidence="5" id="KW-0378">Hydrolase</keyword>
<evidence type="ECO:0000259" key="9">
    <source>
        <dbReference type="Pfam" id="PF01694"/>
    </source>
</evidence>
<gene>
    <name evidence="10" type="ORF">SG0102_18440</name>
</gene>
<evidence type="ECO:0000256" key="7">
    <source>
        <dbReference type="ARBA" id="ARBA00023136"/>
    </source>
</evidence>
<dbReference type="KEGG" id="ebm:SG0102_18440"/>
<sequence length="202" mass="22145">MQLKQSFQKYPVTCSLIALCVIYYIGTSLLFSFNMSAAQGMAAGAFNPAYVRYGHQYYRLLTANFVHFGIMHLAVNCYSLYNMGTFIERLLSRKDYLIILLVSALATTGLPYLLYLMNGYGVSSVSGGISGVIFGLIGVVGALYKLYPHIFRDVAKALAINVAMMLAISFLVPSISLSGHVSGLIGGFLSAYVIIRFTHFQN</sequence>
<dbReference type="AlphaFoldDB" id="A0A3G9J777"/>
<evidence type="ECO:0000256" key="1">
    <source>
        <dbReference type="ARBA" id="ARBA00004141"/>
    </source>
</evidence>
<comment type="subcellular location">
    <subcellularLocation>
        <location evidence="1">Membrane</location>
        <topology evidence="1">Multi-pass membrane protein</topology>
    </subcellularLocation>
</comment>
<protein>
    <submittedName>
        <fullName evidence="10">Rhomboid family intramembrane serine protease</fullName>
    </submittedName>
</protein>
<evidence type="ECO:0000256" key="6">
    <source>
        <dbReference type="ARBA" id="ARBA00022989"/>
    </source>
</evidence>
<keyword evidence="7 8" id="KW-0472">Membrane</keyword>
<dbReference type="Proteomes" id="UP000268059">
    <property type="component" value="Chromosome"/>
</dbReference>
<evidence type="ECO:0000313" key="10">
    <source>
        <dbReference type="EMBL" id="BBH26910.1"/>
    </source>
</evidence>
<evidence type="ECO:0000256" key="4">
    <source>
        <dbReference type="ARBA" id="ARBA00022692"/>
    </source>
</evidence>
<dbReference type="GO" id="GO:0004252">
    <property type="term" value="F:serine-type endopeptidase activity"/>
    <property type="evidence" value="ECO:0007669"/>
    <property type="project" value="InterPro"/>
</dbReference>
<feature type="transmembrane region" description="Helical" evidence="8">
    <location>
        <begin position="127"/>
        <end position="147"/>
    </location>
</feature>
<evidence type="ECO:0000256" key="5">
    <source>
        <dbReference type="ARBA" id="ARBA00022801"/>
    </source>
</evidence>
<dbReference type="EMBL" id="AP019309">
    <property type="protein sequence ID" value="BBH26910.1"/>
    <property type="molecule type" value="Genomic_DNA"/>
</dbReference>
<dbReference type="PANTHER" id="PTHR43066:SF1">
    <property type="entry name" value="RHOMBOID PROTEIN 2"/>
    <property type="match status" value="1"/>
</dbReference>
<dbReference type="PANTHER" id="PTHR43066">
    <property type="entry name" value="RHOMBOID-RELATED PROTEIN"/>
    <property type="match status" value="1"/>
</dbReference>
<dbReference type="GO" id="GO:0006508">
    <property type="term" value="P:proteolysis"/>
    <property type="evidence" value="ECO:0007669"/>
    <property type="project" value="UniProtKB-KW"/>
</dbReference>
<dbReference type="InParanoid" id="A0A3G9J777"/>
<evidence type="ECO:0000256" key="8">
    <source>
        <dbReference type="SAM" id="Phobius"/>
    </source>
</evidence>
<proteinExistence type="inferred from homology"/>
<keyword evidence="6 8" id="KW-1133">Transmembrane helix</keyword>
<dbReference type="Gene3D" id="1.20.1540.10">
    <property type="entry name" value="Rhomboid-like"/>
    <property type="match status" value="1"/>
</dbReference>
<dbReference type="FunCoup" id="A0A3G9J777">
    <property type="interactions" value="185"/>
</dbReference>
<keyword evidence="11" id="KW-1185">Reference proteome</keyword>
<dbReference type="RefSeq" id="WP_331852247.1">
    <property type="nucleotide sequence ID" value="NZ_AP019309.1"/>
</dbReference>
<dbReference type="InterPro" id="IPR022764">
    <property type="entry name" value="Peptidase_S54_rhomboid_dom"/>
</dbReference>
<evidence type="ECO:0000256" key="2">
    <source>
        <dbReference type="ARBA" id="ARBA00009045"/>
    </source>
</evidence>
<keyword evidence="3 10" id="KW-0645">Protease</keyword>
<comment type="similarity">
    <text evidence="2">Belongs to the peptidase S54 family.</text>
</comment>
<reference evidence="10 11" key="1">
    <citation type="submission" date="2018-11" db="EMBL/GenBank/DDBJ databases">
        <title>Novel Erysipelotrichaceae bacterium isolated from small intestine of a swine.</title>
        <authorList>
            <person name="Kim J.S."/>
            <person name="Choe H."/>
            <person name="Lee Y.R."/>
            <person name="Kim K.M."/>
            <person name="Park D.S."/>
        </authorList>
    </citation>
    <scope>NUCLEOTIDE SEQUENCE [LARGE SCALE GENOMIC DNA]</scope>
    <source>
        <strain evidence="10 11">SG0102</strain>
    </source>
</reference>
<dbReference type="Pfam" id="PF01694">
    <property type="entry name" value="Rhomboid"/>
    <property type="match status" value="1"/>
</dbReference>
<feature type="transmembrane region" description="Helical" evidence="8">
    <location>
        <begin position="177"/>
        <end position="195"/>
    </location>
</feature>
<organism evidence="10 11">
    <name type="scientific">Intestinibaculum porci</name>
    <dbReference type="NCBI Taxonomy" id="2487118"/>
    <lineage>
        <taxon>Bacteria</taxon>
        <taxon>Bacillati</taxon>
        <taxon>Bacillota</taxon>
        <taxon>Erysipelotrichia</taxon>
        <taxon>Erysipelotrichales</taxon>
        <taxon>Erysipelotrichaceae</taxon>
        <taxon>Intestinibaculum</taxon>
    </lineage>
</organism>
<feature type="transmembrane region" description="Helical" evidence="8">
    <location>
        <begin position="154"/>
        <end position="171"/>
    </location>
</feature>
<evidence type="ECO:0000313" key="11">
    <source>
        <dbReference type="Proteomes" id="UP000268059"/>
    </source>
</evidence>
<keyword evidence="4 8" id="KW-0812">Transmembrane</keyword>
<dbReference type="GO" id="GO:0016020">
    <property type="term" value="C:membrane"/>
    <property type="evidence" value="ECO:0007669"/>
    <property type="project" value="UniProtKB-SubCell"/>
</dbReference>
<evidence type="ECO:0000256" key="3">
    <source>
        <dbReference type="ARBA" id="ARBA00022670"/>
    </source>
</evidence>